<evidence type="ECO:0000256" key="2">
    <source>
        <dbReference type="ARBA" id="ARBA00023002"/>
    </source>
</evidence>
<dbReference type="GO" id="GO:0016620">
    <property type="term" value="F:oxidoreductase activity, acting on the aldehyde or oxo group of donors, NAD or NADP as acceptor"/>
    <property type="evidence" value="ECO:0007669"/>
    <property type="project" value="InterPro"/>
</dbReference>
<dbReference type="PROSITE" id="PS00687">
    <property type="entry name" value="ALDEHYDE_DEHYDR_GLU"/>
    <property type="match status" value="1"/>
</dbReference>
<organism evidence="6">
    <name type="scientific">Thermoanaerobaculum aquaticum</name>
    <dbReference type="NCBI Taxonomy" id="1312852"/>
    <lineage>
        <taxon>Bacteria</taxon>
        <taxon>Pseudomonadati</taxon>
        <taxon>Acidobacteriota</taxon>
        <taxon>Thermoanaerobaculia</taxon>
        <taxon>Thermoanaerobaculales</taxon>
        <taxon>Thermoanaerobaculaceae</taxon>
        <taxon>Thermoanaerobaculum</taxon>
    </lineage>
</organism>
<name>A0A7V1ZI06_9BACT</name>
<dbReference type="SUPFAM" id="SSF53720">
    <property type="entry name" value="ALDH-like"/>
    <property type="match status" value="1"/>
</dbReference>
<dbReference type="Pfam" id="PF00171">
    <property type="entry name" value="Aldedh"/>
    <property type="match status" value="1"/>
</dbReference>
<dbReference type="EMBL" id="DSHW01000230">
    <property type="protein sequence ID" value="HEQ88379.1"/>
    <property type="molecule type" value="Genomic_DNA"/>
</dbReference>
<evidence type="ECO:0000259" key="5">
    <source>
        <dbReference type="Pfam" id="PF00171"/>
    </source>
</evidence>
<protein>
    <submittedName>
        <fullName evidence="6">Aldehyde dehydrogenase family protein</fullName>
    </submittedName>
</protein>
<evidence type="ECO:0000256" key="3">
    <source>
        <dbReference type="PROSITE-ProRule" id="PRU10007"/>
    </source>
</evidence>
<dbReference type="PANTHER" id="PTHR11699">
    <property type="entry name" value="ALDEHYDE DEHYDROGENASE-RELATED"/>
    <property type="match status" value="1"/>
</dbReference>
<dbReference type="InterPro" id="IPR016161">
    <property type="entry name" value="Ald_DH/histidinol_DH"/>
</dbReference>
<dbReference type="FunFam" id="3.40.605.10:FF:000007">
    <property type="entry name" value="NAD/NADP-dependent betaine aldehyde dehydrogenase"/>
    <property type="match status" value="1"/>
</dbReference>
<dbReference type="InterPro" id="IPR016162">
    <property type="entry name" value="Ald_DH_N"/>
</dbReference>
<dbReference type="InterPro" id="IPR016163">
    <property type="entry name" value="Ald_DH_C"/>
</dbReference>
<reference evidence="6" key="1">
    <citation type="journal article" date="2020" name="mSystems">
        <title>Genome- and Community-Level Interaction Insights into Carbon Utilization and Element Cycling Functions of Hydrothermarchaeota in Hydrothermal Sediment.</title>
        <authorList>
            <person name="Zhou Z."/>
            <person name="Liu Y."/>
            <person name="Xu W."/>
            <person name="Pan J."/>
            <person name="Luo Z.H."/>
            <person name="Li M."/>
        </authorList>
    </citation>
    <scope>NUCLEOTIDE SEQUENCE [LARGE SCALE GENOMIC DNA]</scope>
    <source>
        <strain evidence="6">SpSt-186</strain>
    </source>
</reference>
<dbReference type="Gene3D" id="3.40.605.10">
    <property type="entry name" value="Aldehyde Dehydrogenase, Chain A, domain 1"/>
    <property type="match status" value="1"/>
</dbReference>
<dbReference type="InterPro" id="IPR029510">
    <property type="entry name" value="Ald_DH_CS_GLU"/>
</dbReference>
<gene>
    <name evidence="6" type="ORF">ENP06_03090</name>
</gene>
<proteinExistence type="inferred from homology"/>
<dbReference type="Gene3D" id="3.40.309.10">
    <property type="entry name" value="Aldehyde Dehydrogenase, Chain A, domain 2"/>
    <property type="match status" value="1"/>
</dbReference>
<comment type="similarity">
    <text evidence="1 4">Belongs to the aldehyde dehydrogenase family.</text>
</comment>
<keyword evidence="2 4" id="KW-0560">Oxidoreductase</keyword>
<evidence type="ECO:0000313" key="6">
    <source>
        <dbReference type="EMBL" id="HEQ88379.1"/>
    </source>
</evidence>
<dbReference type="InterPro" id="IPR015590">
    <property type="entry name" value="Aldehyde_DH_dom"/>
</dbReference>
<comment type="caution">
    <text evidence="6">The sequence shown here is derived from an EMBL/GenBank/DDBJ whole genome shotgun (WGS) entry which is preliminary data.</text>
</comment>
<feature type="active site" evidence="3">
    <location>
        <position position="292"/>
    </location>
</feature>
<evidence type="ECO:0000256" key="4">
    <source>
        <dbReference type="RuleBase" id="RU003345"/>
    </source>
</evidence>
<accession>A0A7V1ZI06</accession>
<dbReference type="FunFam" id="3.40.309.10:FF:000009">
    <property type="entry name" value="Aldehyde dehydrogenase A"/>
    <property type="match status" value="1"/>
</dbReference>
<dbReference type="AlphaFoldDB" id="A0A7V1ZI06"/>
<evidence type="ECO:0000256" key="1">
    <source>
        <dbReference type="ARBA" id="ARBA00009986"/>
    </source>
</evidence>
<dbReference type="CDD" id="cd07099">
    <property type="entry name" value="ALDH_DDALDH"/>
    <property type="match status" value="1"/>
</dbReference>
<feature type="domain" description="Aldehyde dehydrogenase" evidence="5">
    <location>
        <begin position="59"/>
        <end position="517"/>
    </location>
</feature>
<sequence length="585" mass="63250">MVGHTHLVGFSVANAQGNRERFHKLIVPAMCRPVLASQSMELAFPLASLIANQEVSGPSTVTTVNPTTEEVLAEVSALDAQGARQAVEAASRAFPSWSQTSLAQRQRLLASWLSVLLEQSEELARLVALETGKPLTEALLVDIFPACEALSYLARHLPALLQPRPTPPEQILFAHWRAAYRFEPLGVVAVITPWNYPVAIPVVEIAQAVACGNTVVFKPATATVLVGLALADTLRKAGFPPGVVNTVVLRGADTTALLDDPRVTKVLFTGSVEVGKQVAQRAASRLCPVQLELGGKDAAVVAADADLEHTAQGLVWGAMQNSGQTCASIERVYVEKPFFEPLVARVVELVNALKVGDPLWPDTDMGPMTTLEQRQVVASHVQQALEQGAKALTGGFVPPGKGYFYPPTVLVDVTDDMAVMREETFGPVLPIMPVDSLDEGIARANASRFGLTASGWTRSRKKAARLMRELAAGVVTINEHVATFAEPSASWGGIKDSGIGRSHGFFGLLELVNIKYVAESYPKGASPWYYPYDEDKRAFLKAALPALYARGRVKLSALRTLARTQTFWARVRKTSLLAHWPKLFR</sequence>